<reference evidence="2 3" key="1">
    <citation type="submission" date="2019-09" db="EMBL/GenBank/DDBJ databases">
        <title>Genome Sequences of Streptomyces kaniharaensis ATCC 21070.</title>
        <authorList>
            <person name="Zhu W."/>
            <person name="De Crecy-Lagard V."/>
            <person name="Richards N.G."/>
        </authorList>
    </citation>
    <scope>NUCLEOTIDE SEQUENCE [LARGE SCALE GENOMIC DNA]</scope>
    <source>
        <strain evidence="2 3">SF-557</strain>
    </source>
</reference>
<organism evidence="2 3">
    <name type="scientific">Streptomyces kaniharaensis</name>
    <dbReference type="NCBI Taxonomy" id="212423"/>
    <lineage>
        <taxon>Bacteria</taxon>
        <taxon>Bacillati</taxon>
        <taxon>Actinomycetota</taxon>
        <taxon>Actinomycetes</taxon>
        <taxon>Kitasatosporales</taxon>
        <taxon>Streptomycetaceae</taxon>
        <taxon>Streptomyces</taxon>
    </lineage>
</organism>
<evidence type="ECO:0000313" key="2">
    <source>
        <dbReference type="EMBL" id="MQS16867.1"/>
    </source>
</evidence>
<keyword evidence="3" id="KW-1185">Reference proteome</keyword>
<feature type="compositionally biased region" description="Basic and acidic residues" evidence="1">
    <location>
        <begin position="1"/>
        <end position="10"/>
    </location>
</feature>
<dbReference type="AlphaFoldDB" id="A0A6N7L2C5"/>
<dbReference type="RefSeq" id="WP_153468523.1">
    <property type="nucleotide sequence ID" value="NZ_WBOF01000003.1"/>
</dbReference>
<proteinExistence type="predicted"/>
<protein>
    <submittedName>
        <fullName evidence="2">Uncharacterized protein</fullName>
    </submittedName>
</protein>
<evidence type="ECO:0000256" key="1">
    <source>
        <dbReference type="SAM" id="MobiDB-lite"/>
    </source>
</evidence>
<dbReference type="Proteomes" id="UP000450000">
    <property type="component" value="Unassembled WGS sequence"/>
</dbReference>
<evidence type="ECO:0000313" key="3">
    <source>
        <dbReference type="Proteomes" id="UP000450000"/>
    </source>
</evidence>
<sequence length="61" mass="6707">MSNQDEHVPKDPPVAVETPESRMTGEGGPPPEHEEEKGPEDGPEYETTEPAHEPEPHEPPD</sequence>
<feature type="compositionally biased region" description="Basic and acidic residues" evidence="1">
    <location>
        <begin position="49"/>
        <end position="61"/>
    </location>
</feature>
<comment type="caution">
    <text evidence="2">The sequence shown here is derived from an EMBL/GenBank/DDBJ whole genome shotgun (WGS) entry which is preliminary data.</text>
</comment>
<dbReference type="EMBL" id="WBOF01000003">
    <property type="protein sequence ID" value="MQS16867.1"/>
    <property type="molecule type" value="Genomic_DNA"/>
</dbReference>
<name>A0A6N7L2C5_9ACTN</name>
<gene>
    <name evidence="2" type="ORF">F7Q99_32945</name>
</gene>
<accession>A0A6N7L2C5</accession>
<feature type="region of interest" description="Disordered" evidence="1">
    <location>
        <begin position="1"/>
        <end position="61"/>
    </location>
</feature>
<feature type="compositionally biased region" description="Basic and acidic residues" evidence="1">
    <location>
        <begin position="31"/>
        <end position="40"/>
    </location>
</feature>